<dbReference type="GO" id="GO:0016814">
    <property type="term" value="F:hydrolase activity, acting on carbon-nitrogen (but not peptide) bonds, in cyclic amidines"/>
    <property type="evidence" value="ECO:0007669"/>
    <property type="project" value="UniProtKB-ARBA"/>
</dbReference>
<dbReference type="STRING" id="377629.TERTU_2070"/>
<dbReference type="FunFam" id="3.20.20.140:FF:000014">
    <property type="entry name" value="5-methylthioadenosine/S-adenosylhomocysteine deaminase"/>
    <property type="match status" value="1"/>
</dbReference>
<dbReference type="SUPFAM" id="SSF51338">
    <property type="entry name" value="Composite domain of metallo-dependent hydrolases"/>
    <property type="match status" value="1"/>
</dbReference>
<keyword evidence="7" id="KW-1185">Reference proteome</keyword>
<evidence type="ECO:0000259" key="5">
    <source>
        <dbReference type="Pfam" id="PF01979"/>
    </source>
</evidence>
<dbReference type="OrthoDB" id="9787621at2"/>
<dbReference type="PANTHER" id="PTHR43794:SF11">
    <property type="entry name" value="AMIDOHYDROLASE-RELATED DOMAIN-CONTAINING PROTEIN"/>
    <property type="match status" value="1"/>
</dbReference>
<dbReference type="HOGENOM" id="CLU_012358_2_3_6"/>
<name>C5BIT4_TERTT</name>
<comment type="similarity">
    <text evidence="1">Belongs to the metallo-dependent hydrolases superfamily. ATZ/TRZ family.</text>
</comment>
<dbReference type="InterPro" id="IPR011059">
    <property type="entry name" value="Metal-dep_hydrolase_composite"/>
</dbReference>
<dbReference type="Pfam" id="PF01979">
    <property type="entry name" value="Amidohydro_1"/>
    <property type="match status" value="1"/>
</dbReference>
<keyword evidence="4" id="KW-0862">Zinc</keyword>
<dbReference type="SUPFAM" id="SSF51556">
    <property type="entry name" value="Metallo-dependent hydrolases"/>
    <property type="match status" value="1"/>
</dbReference>
<dbReference type="NCBIfam" id="NF006055">
    <property type="entry name" value="PRK08203.1"/>
    <property type="match status" value="1"/>
</dbReference>
<dbReference type="PANTHER" id="PTHR43794">
    <property type="entry name" value="AMINOHYDROLASE SSNA-RELATED"/>
    <property type="match status" value="1"/>
</dbReference>
<reference evidence="6 7" key="1">
    <citation type="journal article" date="2009" name="PLoS ONE">
        <title>The complete genome of Teredinibacter turnerae T7901: an intracellular endosymbiont of marine wood-boring bivalves (shipworms).</title>
        <authorList>
            <person name="Yang J.C."/>
            <person name="Madupu R."/>
            <person name="Durkin A.S."/>
            <person name="Ekborg N.A."/>
            <person name="Pedamallu C.S."/>
            <person name="Hostetler J.B."/>
            <person name="Radune D."/>
            <person name="Toms B.S."/>
            <person name="Henrissat B."/>
            <person name="Coutinho P.M."/>
            <person name="Schwarz S."/>
            <person name="Field L."/>
            <person name="Trindade-Silva A.E."/>
            <person name="Soares C.A.G."/>
            <person name="Elshahawi S."/>
            <person name="Hanora A."/>
            <person name="Schmidt E.W."/>
            <person name="Haygood M.G."/>
            <person name="Posfai J."/>
            <person name="Benner J."/>
            <person name="Madinger C."/>
            <person name="Nove J."/>
            <person name="Anton B."/>
            <person name="Chaudhary K."/>
            <person name="Foster J."/>
            <person name="Holman A."/>
            <person name="Kumar S."/>
            <person name="Lessard P.A."/>
            <person name="Luyten Y.A."/>
            <person name="Slatko B."/>
            <person name="Wood N."/>
            <person name="Wu B."/>
            <person name="Teplitski M."/>
            <person name="Mougous J.D."/>
            <person name="Ward N."/>
            <person name="Eisen J.A."/>
            <person name="Badger J.H."/>
            <person name="Distel D.L."/>
        </authorList>
    </citation>
    <scope>NUCLEOTIDE SEQUENCE [LARGE SCALE GENOMIC DNA]</scope>
    <source>
        <strain evidence="7">ATCC 39867 / T7901</strain>
    </source>
</reference>
<keyword evidence="3" id="KW-0378">Hydrolase</keyword>
<dbReference type="InterPro" id="IPR050287">
    <property type="entry name" value="MTA/SAH_deaminase"/>
</dbReference>
<dbReference type="AlphaFoldDB" id="C5BIT4"/>
<evidence type="ECO:0000313" key="6">
    <source>
        <dbReference type="EMBL" id="ACR12244.1"/>
    </source>
</evidence>
<evidence type="ECO:0000256" key="2">
    <source>
        <dbReference type="ARBA" id="ARBA00022723"/>
    </source>
</evidence>
<dbReference type="GO" id="GO:0046872">
    <property type="term" value="F:metal ion binding"/>
    <property type="evidence" value="ECO:0007669"/>
    <property type="project" value="UniProtKB-KW"/>
</dbReference>
<dbReference type="InterPro" id="IPR006680">
    <property type="entry name" value="Amidohydro-rel"/>
</dbReference>
<dbReference type="CDD" id="cd01298">
    <property type="entry name" value="ATZ_TRZ_like"/>
    <property type="match status" value="1"/>
</dbReference>
<dbReference type="eggNOG" id="COG0402">
    <property type="taxonomic scope" value="Bacteria"/>
</dbReference>
<dbReference type="InterPro" id="IPR032466">
    <property type="entry name" value="Metal_Hydrolase"/>
</dbReference>
<evidence type="ECO:0000313" key="7">
    <source>
        <dbReference type="Proteomes" id="UP000009080"/>
    </source>
</evidence>
<sequence length="449" mass="48433">MTIWIKDPIAVWTGNDKDARGGVVVSGDTIVELIPAGKQPQQAYDEIFDARTLVLVPGLVNCHHHFYQTLTRAFPAALNKELFSWLRALYPVWAGLDEAAVTVSTRLALAELMLSGCTLVSDHHYLFNQHIQTAIDIQIAECERAGMRAVLTRGSMSLGKSAGGLPPDTVVQTDTDILNESERLLCKVRDRGNTMIQVALAPCSPFSVTPELMESSAALARSYGALLHTHLAETEDENDFCIKRFGLRPVDYLEKVGWLAGDVWLAHGIFFNENEIQRLGRAGIGVSHCPSSNMVLASGICEVNALEAAGVAVGLGVDGSASNDGSNMIQEVRQGFLLQRLKYGAAAVTHEDALRWATIGGARVVGQDQSTGSIEVGKKADLALFALDDLRFSGAGDALAALVLCGAHQVSHLMVNGDWRVRNGEIPGLDIHRLRAEHQQAADRLAARA</sequence>
<dbReference type="KEGG" id="ttu:TERTU_2070"/>
<accession>C5BIT4</accession>
<protein>
    <submittedName>
        <fullName evidence="6">Amidohydrolase family protein</fullName>
    </submittedName>
</protein>
<dbReference type="GO" id="GO:0019239">
    <property type="term" value="F:deaminase activity"/>
    <property type="evidence" value="ECO:0007669"/>
    <property type="project" value="UniProtKB-ARBA"/>
</dbReference>
<dbReference type="RefSeq" id="WP_015818356.1">
    <property type="nucleotide sequence ID" value="NC_012997.1"/>
</dbReference>
<dbReference type="Proteomes" id="UP000009080">
    <property type="component" value="Chromosome"/>
</dbReference>
<keyword evidence="2" id="KW-0479">Metal-binding</keyword>
<evidence type="ECO:0000256" key="4">
    <source>
        <dbReference type="ARBA" id="ARBA00022833"/>
    </source>
</evidence>
<gene>
    <name evidence="6" type="ordered locus">TERTU_2070</name>
</gene>
<evidence type="ECO:0000256" key="3">
    <source>
        <dbReference type="ARBA" id="ARBA00022801"/>
    </source>
</evidence>
<dbReference type="Gene3D" id="2.30.40.10">
    <property type="entry name" value="Urease, subunit C, domain 1"/>
    <property type="match status" value="1"/>
</dbReference>
<dbReference type="Gene3D" id="3.20.20.140">
    <property type="entry name" value="Metal-dependent hydrolases"/>
    <property type="match status" value="1"/>
</dbReference>
<feature type="domain" description="Amidohydrolase-related" evidence="5">
    <location>
        <begin position="54"/>
        <end position="419"/>
    </location>
</feature>
<evidence type="ECO:0000256" key="1">
    <source>
        <dbReference type="ARBA" id="ARBA00006745"/>
    </source>
</evidence>
<dbReference type="EMBL" id="CP001614">
    <property type="protein sequence ID" value="ACR12244.1"/>
    <property type="molecule type" value="Genomic_DNA"/>
</dbReference>
<proteinExistence type="inferred from homology"/>
<organism evidence="6 7">
    <name type="scientific">Teredinibacter turnerae (strain ATCC 39867 / T7901)</name>
    <dbReference type="NCBI Taxonomy" id="377629"/>
    <lineage>
        <taxon>Bacteria</taxon>
        <taxon>Pseudomonadati</taxon>
        <taxon>Pseudomonadota</taxon>
        <taxon>Gammaproteobacteria</taxon>
        <taxon>Cellvibrionales</taxon>
        <taxon>Cellvibrionaceae</taxon>
        <taxon>Teredinibacter</taxon>
    </lineage>
</organism>